<evidence type="ECO:0000313" key="10">
    <source>
        <dbReference type="Proteomes" id="UP001169862"/>
    </source>
</evidence>
<dbReference type="Pfam" id="PF12038">
    <property type="entry name" value="QTMAN_N"/>
    <property type="match status" value="1"/>
</dbReference>
<dbReference type="SUPFAM" id="SSF53756">
    <property type="entry name" value="UDP-Glycosyltransferase/glycogen phosphorylase"/>
    <property type="match status" value="1"/>
</dbReference>
<keyword evidence="2" id="KW-0328">Glycosyltransferase</keyword>
<evidence type="ECO:0000256" key="5">
    <source>
        <dbReference type="ARBA" id="ARBA00044539"/>
    </source>
</evidence>
<dbReference type="InterPro" id="IPR051862">
    <property type="entry name" value="GT-like_domain_containing_1"/>
</dbReference>
<accession>A0AAW7XMQ6</accession>
<keyword evidence="3" id="KW-0808">Transferase</keyword>
<dbReference type="AlphaFoldDB" id="A0AAW7XMQ6"/>
<name>A0AAW7XMQ6_9GAMM</name>
<evidence type="ECO:0000256" key="6">
    <source>
        <dbReference type="ARBA" id="ARBA00048439"/>
    </source>
</evidence>
<sequence>MRILLLSAYDAHSHRYWHQGLIKHCDDHDFTLMTLPPRYFSWRIRGNSMSWAFGKDRALLSQPYDLVIATSMTDLASLRGFLPELASTPTLLYFHENQFAYPETNNAHASVEPMMVTLYAALAADHLAFNTDYNRHTFLTGVDHLLHKLPDHVPVNLVEQLRQKSSVIPVPLPAHCFTSHREHNNQGALRMVWNHRWEYDKGPDLLLAILNTLESMRVDYIIDIVGQQFRQQPSAFKVIKDKFAHRIDRYGYLIHAHAYRQCLNQADVVLSTADHDFQGIAVLEGVAAGAIPVVPNRLAYPELLDTTYCYTGTTQKEEAKAAAIRIAELAQLKQSKQLPTAPDISHLSWDQIQHQYCSLMANLTAIKKHLHQ</sequence>
<feature type="domain" description="Glycosyl transferase family 1" evidence="7">
    <location>
        <begin position="194"/>
        <end position="332"/>
    </location>
</feature>
<evidence type="ECO:0000256" key="1">
    <source>
        <dbReference type="ARBA" id="ARBA00009481"/>
    </source>
</evidence>
<protein>
    <recommendedName>
        <fullName evidence="5">tRNA-queuosine alpha-mannosyltransferase</fullName>
        <ecNumber evidence="4">2.4.1.110</ecNumber>
    </recommendedName>
</protein>
<dbReference type="EMBL" id="JAUOPG010000011">
    <property type="protein sequence ID" value="MDO6454977.1"/>
    <property type="molecule type" value="Genomic_DNA"/>
</dbReference>
<dbReference type="Pfam" id="PF00534">
    <property type="entry name" value="Glycos_transf_1"/>
    <property type="match status" value="1"/>
</dbReference>
<comment type="catalytic activity">
    <reaction evidence="6">
        <text>queuosine(34) in tRNA(Asp) + GDP-alpha-D-mannose = O-4''-alpha-D-mannosylqueuosine(34) in tRNA(Asp) + GDP + H(+)</text>
        <dbReference type="Rhea" id="RHEA:12885"/>
        <dbReference type="Rhea" id="RHEA-COMP:18572"/>
        <dbReference type="Rhea" id="RHEA-COMP:18581"/>
        <dbReference type="ChEBI" id="CHEBI:15378"/>
        <dbReference type="ChEBI" id="CHEBI:57527"/>
        <dbReference type="ChEBI" id="CHEBI:58189"/>
        <dbReference type="ChEBI" id="CHEBI:194431"/>
        <dbReference type="ChEBI" id="CHEBI:194442"/>
        <dbReference type="EC" id="2.4.1.110"/>
    </reaction>
    <physiologicalReaction direction="left-to-right" evidence="6">
        <dbReference type="Rhea" id="RHEA:12886"/>
    </physiologicalReaction>
</comment>
<evidence type="ECO:0000259" key="7">
    <source>
        <dbReference type="Pfam" id="PF00534"/>
    </source>
</evidence>
<evidence type="ECO:0000313" key="9">
    <source>
        <dbReference type="EMBL" id="MDO6454977.1"/>
    </source>
</evidence>
<gene>
    <name evidence="9" type="ORF">Q4490_15510</name>
</gene>
<dbReference type="PANTHER" id="PTHR13615">
    <property type="entry name" value="GLYCOSYLTRANSFERASE-LIKE 1"/>
    <property type="match status" value="1"/>
</dbReference>
<proteinExistence type="inferred from homology"/>
<comment type="caution">
    <text evidence="9">The sequence shown here is derived from an EMBL/GenBank/DDBJ whole genome shotgun (WGS) entry which is preliminary data.</text>
</comment>
<comment type="similarity">
    <text evidence="1">Belongs to the glycosyltransferase group 1 family. Glycosyltransferase 4 subfamily.</text>
</comment>
<dbReference type="Gene3D" id="3.40.50.2000">
    <property type="entry name" value="Glycogen Phosphorylase B"/>
    <property type="match status" value="1"/>
</dbReference>
<evidence type="ECO:0000256" key="2">
    <source>
        <dbReference type="ARBA" id="ARBA00022676"/>
    </source>
</evidence>
<dbReference type="RefSeq" id="WP_303551866.1">
    <property type="nucleotide sequence ID" value="NZ_JAUOPG010000011.1"/>
</dbReference>
<evidence type="ECO:0000259" key="8">
    <source>
        <dbReference type="Pfam" id="PF12038"/>
    </source>
</evidence>
<reference evidence="9" key="1">
    <citation type="submission" date="2023-07" db="EMBL/GenBank/DDBJ databases">
        <title>Genome content predicts the carbon catabolic preferences of heterotrophic bacteria.</title>
        <authorList>
            <person name="Gralka M."/>
        </authorList>
    </citation>
    <scope>NUCLEOTIDE SEQUENCE</scope>
    <source>
        <strain evidence="9">I2M16</strain>
    </source>
</reference>
<evidence type="ECO:0000256" key="3">
    <source>
        <dbReference type="ARBA" id="ARBA00022679"/>
    </source>
</evidence>
<dbReference type="Proteomes" id="UP001169862">
    <property type="component" value="Unassembled WGS sequence"/>
</dbReference>
<dbReference type="InterPro" id="IPR022701">
    <property type="entry name" value="QTMAN_N"/>
</dbReference>
<dbReference type="EC" id="2.4.1.110" evidence="4"/>
<dbReference type="GO" id="GO:0016438">
    <property type="term" value="F:tRNA-queuosine(34) beta-mannosyltransferase activity"/>
    <property type="evidence" value="ECO:0007669"/>
    <property type="project" value="UniProtKB-EC"/>
</dbReference>
<feature type="domain" description="tRNA-queuosine alpha-mannosyltransferase N-terminal" evidence="8">
    <location>
        <begin position="2"/>
        <end position="172"/>
    </location>
</feature>
<dbReference type="PANTHER" id="PTHR13615:SF3">
    <property type="entry name" value="GLYCOSYLTRANSFERASE-LIKE DOMAIN-CONTAINING PROTEIN 1"/>
    <property type="match status" value="1"/>
</dbReference>
<dbReference type="InterPro" id="IPR001296">
    <property type="entry name" value="Glyco_trans_1"/>
</dbReference>
<evidence type="ECO:0000256" key="4">
    <source>
        <dbReference type="ARBA" id="ARBA00044517"/>
    </source>
</evidence>
<organism evidence="9 10">
    <name type="scientific">Neptunomonas phycophila</name>
    <dbReference type="NCBI Taxonomy" id="1572645"/>
    <lineage>
        <taxon>Bacteria</taxon>
        <taxon>Pseudomonadati</taxon>
        <taxon>Pseudomonadota</taxon>
        <taxon>Gammaproteobacteria</taxon>
        <taxon>Oceanospirillales</taxon>
        <taxon>Oceanospirillaceae</taxon>
        <taxon>Neptunomonas</taxon>
    </lineage>
</organism>